<evidence type="ECO:0008006" key="8">
    <source>
        <dbReference type="Google" id="ProtNLM"/>
    </source>
</evidence>
<keyword evidence="7" id="KW-1185">Reference proteome</keyword>
<dbReference type="Pfam" id="PF00043">
    <property type="entry name" value="GST_C"/>
    <property type="match status" value="1"/>
</dbReference>
<evidence type="ECO:0000256" key="2">
    <source>
        <dbReference type="RuleBase" id="RU003494"/>
    </source>
</evidence>
<gene>
    <name evidence="6" type="ORF">WJX81_006248</name>
</gene>
<dbReference type="AlphaFoldDB" id="A0AAW1RF82"/>
<comment type="caution">
    <text evidence="6">The sequence shown here is derived from an EMBL/GenBank/DDBJ whole genome shotgun (WGS) entry which is preliminary data.</text>
</comment>
<dbReference type="InterPro" id="IPR010987">
    <property type="entry name" value="Glutathione-S-Trfase_C-like"/>
</dbReference>
<evidence type="ECO:0000256" key="3">
    <source>
        <dbReference type="SAM" id="MobiDB-lite"/>
    </source>
</evidence>
<dbReference type="InterPro" id="IPR004045">
    <property type="entry name" value="Glutathione_S-Trfase_N"/>
</dbReference>
<dbReference type="PANTHER" id="PTHR44051">
    <property type="entry name" value="GLUTATHIONE S-TRANSFERASE-RELATED"/>
    <property type="match status" value="1"/>
</dbReference>
<dbReference type="PROSITE" id="PS50404">
    <property type="entry name" value="GST_NTER"/>
    <property type="match status" value="1"/>
</dbReference>
<evidence type="ECO:0000313" key="7">
    <source>
        <dbReference type="Proteomes" id="UP001445335"/>
    </source>
</evidence>
<dbReference type="SUPFAM" id="SSF47616">
    <property type="entry name" value="GST C-terminal domain-like"/>
    <property type="match status" value="1"/>
</dbReference>
<reference evidence="6 7" key="1">
    <citation type="journal article" date="2024" name="Nat. Commun.">
        <title>Phylogenomics reveals the evolutionary origins of lichenization in chlorophyte algae.</title>
        <authorList>
            <person name="Puginier C."/>
            <person name="Libourel C."/>
            <person name="Otte J."/>
            <person name="Skaloud P."/>
            <person name="Haon M."/>
            <person name="Grisel S."/>
            <person name="Petersen M."/>
            <person name="Berrin J.G."/>
            <person name="Delaux P.M."/>
            <person name="Dal Grande F."/>
            <person name="Keller J."/>
        </authorList>
    </citation>
    <scope>NUCLEOTIDE SEQUENCE [LARGE SCALE GENOMIC DNA]</scope>
    <source>
        <strain evidence="6 7">SAG 245.80</strain>
    </source>
</reference>
<dbReference type="SFLD" id="SFLDG00358">
    <property type="entry name" value="Main_(cytGST)"/>
    <property type="match status" value="1"/>
</dbReference>
<dbReference type="InterPro" id="IPR036282">
    <property type="entry name" value="Glutathione-S-Trfase_C_sf"/>
</dbReference>
<feature type="domain" description="GST C-terminal" evidence="5">
    <location>
        <begin position="82"/>
        <end position="220"/>
    </location>
</feature>
<feature type="region of interest" description="Disordered" evidence="3">
    <location>
        <begin position="197"/>
        <end position="220"/>
    </location>
</feature>
<dbReference type="CDD" id="cd00570">
    <property type="entry name" value="GST_N_family"/>
    <property type="match status" value="1"/>
</dbReference>
<feature type="domain" description="GST N-terminal" evidence="4">
    <location>
        <begin position="3"/>
        <end position="84"/>
    </location>
</feature>
<dbReference type="InterPro" id="IPR036249">
    <property type="entry name" value="Thioredoxin-like_sf"/>
</dbReference>
<evidence type="ECO:0000259" key="5">
    <source>
        <dbReference type="PROSITE" id="PS50405"/>
    </source>
</evidence>
<dbReference type="PANTHER" id="PTHR44051:SF8">
    <property type="entry name" value="GLUTATHIONE S-TRANSFERASE GSTA"/>
    <property type="match status" value="1"/>
</dbReference>
<proteinExistence type="inferred from homology"/>
<dbReference type="PROSITE" id="PS50405">
    <property type="entry name" value="GST_CTER"/>
    <property type="match status" value="1"/>
</dbReference>
<name>A0AAW1RF82_9CHLO</name>
<dbReference type="InterPro" id="IPR004046">
    <property type="entry name" value="GST_C"/>
</dbReference>
<dbReference type="SUPFAM" id="SSF52833">
    <property type="entry name" value="Thioredoxin-like"/>
    <property type="match status" value="1"/>
</dbReference>
<dbReference type="EMBL" id="JALJOU010000039">
    <property type="protein sequence ID" value="KAK9832740.1"/>
    <property type="molecule type" value="Genomic_DNA"/>
</dbReference>
<dbReference type="Proteomes" id="UP001445335">
    <property type="component" value="Unassembled WGS sequence"/>
</dbReference>
<evidence type="ECO:0000256" key="1">
    <source>
        <dbReference type="ARBA" id="ARBA00007409"/>
    </source>
</evidence>
<dbReference type="Gene3D" id="3.40.30.10">
    <property type="entry name" value="Glutaredoxin"/>
    <property type="match status" value="1"/>
</dbReference>
<accession>A0AAW1RF82</accession>
<sequence>MGEDRFLYWGSGSPPAWRVMITLMEKNLEYTSKQCDFSKKEHKSMEILELNPRGQVPTMVDQGVVVCESGAAVQYLDAVYANPPLMPKDRKALGLALQRFHESNVLAAKISEVFRLKMLGQIKTEEDESAWDKKVAALNEELLLWDAHLSEGYAAGKEFTLADVMLIPYILILLRLDATLETLPNVKKYAETLKARPSVKKTSPPHWATSPSPGWLKGKF</sequence>
<protein>
    <recommendedName>
        <fullName evidence="8">Glutathione S-transferase</fullName>
    </recommendedName>
</protein>
<evidence type="ECO:0000313" key="6">
    <source>
        <dbReference type="EMBL" id="KAK9832740.1"/>
    </source>
</evidence>
<dbReference type="Gene3D" id="1.20.1050.10">
    <property type="match status" value="1"/>
</dbReference>
<dbReference type="SFLD" id="SFLDS00019">
    <property type="entry name" value="Glutathione_Transferase_(cytos"/>
    <property type="match status" value="1"/>
</dbReference>
<comment type="similarity">
    <text evidence="1 2">Belongs to the GST superfamily.</text>
</comment>
<dbReference type="InterPro" id="IPR040079">
    <property type="entry name" value="Glutathione_S-Trfase"/>
</dbReference>
<dbReference type="Pfam" id="PF02798">
    <property type="entry name" value="GST_N"/>
    <property type="match status" value="1"/>
</dbReference>
<evidence type="ECO:0000259" key="4">
    <source>
        <dbReference type="PROSITE" id="PS50404"/>
    </source>
</evidence>
<organism evidence="6 7">
    <name type="scientific">Elliptochloris bilobata</name>
    <dbReference type="NCBI Taxonomy" id="381761"/>
    <lineage>
        <taxon>Eukaryota</taxon>
        <taxon>Viridiplantae</taxon>
        <taxon>Chlorophyta</taxon>
        <taxon>core chlorophytes</taxon>
        <taxon>Trebouxiophyceae</taxon>
        <taxon>Trebouxiophyceae incertae sedis</taxon>
        <taxon>Elliptochloris clade</taxon>
        <taxon>Elliptochloris</taxon>
    </lineage>
</organism>